<dbReference type="Pfam" id="PF00107">
    <property type="entry name" value="ADH_zinc_N"/>
    <property type="match status" value="1"/>
</dbReference>
<evidence type="ECO:0000256" key="1">
    <source>
        <dbReference type="ARBA" id="ARBA00001947"/>
    </source>
</evidence>
<gene>
    <name evidence="13" type="ORF">BKA59DRAFT_437757</name>
</gene>
<dbReference type="GO" id="GO:0000981">
    <property type="term" value="F:DNA-binding transcription factor activity, RNA polymerase II-specific"/>
    <property type="evidence" value="ECO:0007669"/>
    <property type="project" value="InterPro"/>
</dbReference>
<dbReference type="GO" id="GO:0000785">
    <property type="term" value="C:chromatin"/>
    <property type="evidence" value="ECO:0007669"/>
    <property type="project" value="TreeGrafter"/>
</dbReference>
<dbReference type="InterPro" id="IPR007219">
    <property type="entry name" value="XnlR_reg_dom"/>
</dbReference>
<dbReference type="FunFam" id="3.40.50.720:FF:000003">
    <property type="entry name" value="S-(hydroxymethyl)glutathione dehydrogenase"/>
    <property type="match status" value="1"/>
</dbReference>
<proteinExistence type="inferred from homology"/>
<dbReference type="PROSITE" id="PS50157">
    <property type="entry name" value="ZINC_FINGER_C2H2_2"/>
    <property type="match status" value="2"/>
</dbReference>
<dbReference type="Pfam" id="PF00172">
    <property type="entry name" value="Zn_clus"/>
    <property type="match status" value="1"/>
</dbReference>
<keyword evidence="3 10" id="KW-0479">Metal-binding</keyword>
<dbReference type="InterPro" id="IPR001138">
    <property type="entry name" value="Zn2Cys6_DnaBD"/>
</dbReference>
<dbReference type="PROSITE" id="PS50048">
    <property type="entry name" value="ZN2_CY6_FUNGAL_2"/>
    <property type="match status" value="1"/>
</dbReference>
<dbReference type="GO" id="GO:0008270">
    <property type="term" value="F:zinc ion binding"/>
    <property type="evidence" value="ECO:0007669"/>
    <property type="project" value="UniProtKB-KW"/>
</dbReference>
<dbReference type="InterPro" id="IPR013149">
    <property type="entry name" value="ADH-like_C"/>
</dbReference>
<dbReference type="SUPFAM" id="SSF57667">
    <property type="entry name" value="beta-beta-alpha zinc fingers"/>
    <property type="match status" value="1"/>
</dbReference>
<feature type="domain" description="C2H2-type" evidence="12">
    <location>
        <begin position="12"/>
        <end position="39"/>
    </location>
</feature>
<comment type="caution">
    <text evidence="13">The sequence shown here is derived from an EMBL/GenBank/DDBJ whole genome shotgun (WGS) entry which is preliminary data.</text>
</comment>
<dbReference type="Gene3D" id="3.40.50.720">
    <property type="entry name" value="NAD(P)-binding Rossmann-like Domain"/>
    <property type="match status" value="1"/>
</dbReference>
<dbReference type="PROSITE" id="PS00028">
    <property type="entry name" value="ZINC_FINGER_C2H2_1"/>
    <property type="match status" value="1"/>
</dbReference>
<evidence type="ECO:0000256" key="9">
    <source>
        <dbReference type="PROSITE-ProRule" id="PRU00042"/>
    </source>
</evidence>
<dbReference type="AlphaFoldDB" id="A0A8K0RXX0"/>
<feature type="domain" description="Zn(2)-C6 fungal-type" evidence="11">
    <location>
        <begin position="79"/>
        <end position="108"/>
    </location>
</feature>
<feature type="domain" description="C2H2-type" evidence="12">
    <location>
        <begin position="40"/>
        <end position="68"/>
    </location>
</feature>
<comment type="similarity">
    <text evidence="10">Belongs to the zinc-containing alcohol dehydrogenase family.</text>
</comment>
<dbReference type="Gene3D" id="4.10.240.10">
    <property type="entry name" value="Zn(2)-C6 fungal-type DNA-binding domain"/>
    <property type="match status" value="1"/>
</dbReference>
<dbReference type="SUPFAM" id="SSF50129">
    <property type="entry name" value="GroES-like"/>
    <property type="match status" value="1"/>
</dbReference>
<comment type="subcellular location">
    <subcellularLocation>
        <location evidence="2">Nucleus</location>
    </subcellularLocation>
</comment>
<keyword evidence="14" id="KW-1185">Reference proteome</keyword>
<dbReference type="InterPro" id="IPR036291">
    <property type="entry name" value="NAD(P)-bd_dom_sf"/>
</dbReference>
<evidence type="ECO:0000256" key="10">
    <source>
        <dbReference type="RuleBase" id="RU361277"/>
    </source>
</evidence>
<dbReference type="Gene3D" id="3.90.180.10">
    <property type="entry name" value="Medium-chain alcohol dehydrogenases, catalytic domain"/>
    <property type="match status" value="1"/>
</dbReference>
<evidence type="ECO:0000256" key="6">
    <source>
        <dbReference type="ARBA" id="ARBA00022833"/>
    </source>
</evidence>
<evidence type="ECO:0000313" key="14">
    <source>
        <dbReference type="Proteomes" id="UP000813427"/>
    </source>
</evidence>
<dbReference type="InterPro" id="IPR020843">
    <property type="entry name" value="ER"/>
</dbReference>
<dbReference type="OrthoDB" id="654211at2759"/>
<evidence type="ECO:0000313" key="13">
    <source>
        <dbReference type="EMBL" id="KAH7245567.1"/>
    </source>
</evidence>
<sequence>MSDASSTSGSTYPCSLCPRTYKRREHLHRHVASHSSVRPYRCALCNQSYQRADVLRRHVQTCQTKPRIGGMLVASSRRACDLCARQKKACSMGQPCDHCRQRAVECSYSFRLGAVESSGRDAVQDIELGAFTDIQPLTVAESNVNPPPMVFGDEPLFGYLGGYTSVSDMLECSDNNQDWLDFVGLATGTFQPSSTNVKTRLDNYTFHFLDNFTKKSGLVESFDCGTFEQRVQVVSSFLETEGHTVKTTDFNSTLANFDSAMHHPQIPIADLPDPLIIQTHQILLDVKEVVTVKPRNSVVSLEWSSILEQTCMQFFSPRNLRRFLELFWQIWHPNVNFVHRPTFEPANSKSILVAAMALIGASVSPNEAENEQAKMWFNCVEEMVFTDDDFCHDPLTDQNTMVLNQVTNTSKIQALQAAYIVCLYQGWEGTEASKQRIRRYRFSTVISMARDFGIMSARHPDYSTILYHGFNWKDFAAREQLIRIFLWIYLLDHAFVIFNNLPPRMVIKEMSMHMAFPEAVFQATAAAECAQEIHNWHLRCAPIQNITFREVVESFCRNSIPEKKRRCFSDLGPLNLFAVVSAFHALIFQHQNSFGGHDQLRAVRNGLDNWKSVWETYSDEFSFSPPHVMVDRNNLSPNELSKRVGFMRHSPEYWLLAKLLVDRLASSDGLMSSSDPAMIDGGATHEPILTRYDQTSMLQVNDLITGVLKYFLPIILLLFLCNYSVRINSEMMQTTTALVAPELDGRFELQEVHLDSLQPDEALVEIHASGICHTDLGCASGKFTCVPGAVLGHEGGGVVLETGSNVTSVTKGDKVLLSFSSCGSCPGCASDHPAYCYSFNDYNLGGKRPDGSTAMFTMKGDEKQPVYSSFFGQSSFARHTIVHRSSIVKVPQETPLSLFAPLGCGIQTGVGAIFNTLNVKPGSSVAVFGVGSVGLAAVMAAKARKAGTIIAIDLQPGRLDLAKELGSTHGVLGPDQEAILKSIRDICPPLGVDFAVDCTGVPSIIETMVAALGMRGRAATVGAPGGNAKAKIDIMSHLTYGKEYVGCSEGDSNPTVFIPQLIEMHSQGLLPLEKLISYYDINNYEAAVEDMESGKVVKAVLTWT</sequence>
<dbReference type="InterPro" id="IPR011032">
    <property type="entry name" value="GroES-like_sf"/>
</dbReference>
<evidence type="ECO:0000256" key="3">
    <source>
        <dbReference type="ARBA" id="ARBA00022723"/>
    </source>
</evidence>
<dbReference type="PANTHER" id="PTHR40626">
    <property type="entry name" value="MIP31509P"/>
    <property type="match status" value="1"/>
</dbReference>
<dbReference type="GO" id="GO:0005634">
    <property type="term" value="C:nucleus"/>
    <property type="evidence" value="ECO:0007669"/>
    <property type="project" value="UniProtKB-SubCell"/>
</dbReference>
<dbReference type="CDD" id="cd00067">
    <property type="entry name" value="GAL4"/>
    <property type="match status" value="1"/>
</dbReference>
<dbReference type="CDD" id="cd12148">
    <property type="entry name" value="fungal_TF_MHR"/>
    <property type="match status" value="1"/>
</dbReference>
<keyword evidence="7" id="KW-0560">Oxidoreductase</keyword>
<evidence type="ECO:0000256" key="4">
    <source>
        <dbReference type="ARBA" id="ARBA00022737"/>
    </source>
</evidence>
<dbReference type="InterPro" id="IPR036236">
    <property type="entry name" value="Znf_C2H2_sf"/>
</dbReference>
<dbReference type="GO" id="GO:0000978">
    <property type="term" value="F:RNA polymerase II cis-regulatory region sequence-specific DNA binding"/>
    <property type="evidence" value="ECO:0007669"/>
    <property type="project" value="InterPro"/>
</dbReference>
<dbReference type="EMBL" id="JAGPXF010000004">
    <property type="protein sequence ID" value="KAH7245567.1"/>
    <property type="molecule type" value="Genomic_DNA"/>
</dbReference>
<dbReference type="CDD" id="cd08278">
    <property type="entry name" value="benzyl_alcohol_DH"/>
    <property type="match status" value="1"/>
</dbReference>
<dbReference type="SUPFAM" id="SSF57701">
    <property type="entry name" value="Zn2/Cys6 DNA-binding domain"/>
    <property type="match status" value="1"/>
</dbReference>
<dbReference type="InterPro" id="IPR013154">
    <property type="entry name" value="ADH-like_N"/>
</dbReference>
<dbReference type="SMART" id="SM00355">
    <property type="entry name" value="ZnF_C2H2"/>
    <property type="match status" value="2"/>
</dbReference>
<keyword evidence="4" id="KW-0677">Repeat</keyword>
<dbReference type="SMART" id="SM00829">
    <property type="entry name" value="PKS_ER"/>
    <property type="match status" value="1"/>
</dbReference>
<evidence type="ECO:0000259" key="12">
    <source>
        <dbReference type="PROSITE" id="PS50157"/>
    </source>
</evidence>
<dbReference type="Pfam" id="PF04082">
    <property type="entry name" value="Fungal_trans"/>
    <property type="match status" value="1"/>
</dbReference>
<evidence type="ECO:0000256" key="2">
    <source>
        <dbReference type="ARBA" id="ARBA00004123"/>
    </source>
</evidence>
<accession>A0A8K0RXX0</accession>
<dbReference type="InterPro" id="IPR036864">
    <property type="entry name" value="Zn2-C6_fun-type_DNA-bd_sf"/>
</dbReference>
<dbReference type="InterPro" id="IPR013087">
    <property type="entry name" value="Znf_C2H2_type"/>
</dbReference>
<dbReference type="Proteomes" id="UP000813427">
    <property type="component" value="Unassembled WGS sequence"/>
</dbReference>
<dbReference type="PANTHER" id="PTHR40626:SF3">
    <property type="entry name" value="TRANSCRIPTION FACTOR WITH C2H2 AND ZN(2)-CYS(6) DNA BINDING DOMAIN (EUROFUNG)-RELATED"/>
    <property type="match status" value="1"/>
</dbReference>
<keyword evidence="8" id="KW-0539">Nucleus</keyword>
<evidence type="ECO:0000256" key="7">
    <source>
        <dbReference type="ARBA" id="ARBA00023002"/>
    </source>
</evidence>
<dbReference type="GO" id="GO:0006351">
    <property type="term" value="P:DNA-templated transcription"/>
    <property type="evidence" value="ECO:0007669"/>
    <property type="project" value="InterPro"/>
</dbReference>
<evidence type="ECO:0000259" key="11">
    <source>
        <dbReference type="PROSITE" id="PS50048"/>
    </source>
</evidence>
<dbReference type="InterPro" id="IPR051059">
    <property type="entry name" value="VerF-like"/>
</dbReference>
<dbReference type="Pfam" id="PF08240">
    <property type="entry name" value="ADH_N"/>
    <property type="match status" value="1"/>
</dbReference>
<dbReference type="PROSITE" id="PS00059">
    <property type="entry name" value="ADH_ZINC"/>
    <property type="match status" value="1"/>
</dbReference>
<organism evidence="13 14">
    <name type="scientific">Fusarium tricinctum</name>
    <dbReference type="NCBI Taxonomy" id="61284"/>
    <lineage>
        <taxon>Eukaryota</taxon>
        <taxon>Fungi</taxon>
        <taxon>Dikarya</taxon>
        <taxon>Ascomycota</taxon>
        <taxon>Pezizomycotina</taxon>
        <taxon>Sordariomycetes</taxon>
        <taxon>Hypocreomycetidae</taxon>
        <taxon>Hypocreales</taxon>
        <taxon>Nectriaceae</taxon>
        <taxon>Fusarium</taxon>
        <taxon>Fusarium tricinctum species complex</taxon>
    </lineage>
</organism>
<evidence type="ECO:0000256" key="5">
    <source>
        <dbReference type="ARBA" id="ARBA00022771"/>
    </source>
</evidence>
<evidence type="ECO:0000256" key="8">
    <source>
        <dbReference type="ARBA" id="ARBA00023242"/>
    </source>
</evidence>
<protein>
    <submittedName>
        <fullName evidence="13">Uncharacterized protein</fullName>
    </submittedName>
</protein>
<reference evidence="13" key="1">
    <citation type="journal article" date="2021" name="Nat. Commun.">
        <title>Genetic determinants of endophytism in the Arabidopsis root mycobiome.</title>
        <authorList>
            <person name="Mesny F."/>
            <person name="Miyauchi S."/>
            <person name="Thiergart T."/>
            <person name="Pickel B."/>
            <person name="Atanasova L."/>
            <person name="Karlsson M."/>
            <person name="Huettel B."/>
            <person name="Barry K.W."/>
            <person name="Haridas S."/>
            <person name="Chen C."/>
            <person name="Bauer D."/>
            <person name="Andreopoulos W."/>
            <person name="Pangilinan J."/>
            <person name="LaButti K."/>
            <person name="Riley R."/>
            <person name="Lipzen A."/>
            <person name="Clum A."/>
            <person name="Drula E."/>
            <person name="Henrissat B."/>
            <person name="Kohler A."/>
            <person name="Grigoriev I.V."/>
            <person name="Martin F.M."/>
            <person name="Hacquard S."/>
        </authorList>
    </citation>
    <scope>NUCLEOTIDE SEQUENCE</scope>
    <source>
        <strain evidence="13">MPI-SDFR-AT-0068</strain>
    </source>
</reference>
<dbReference type="SMART" id="SM00066">
    <property type="entry name" value="GAL4"/>
    <property type="match status" value="1"/>
</dbReference>
<dbReference type="SUPFAM" id="SSF51735">
    <property type="entry name" value="NAD(P)-binding Rossmann-fold domains"/>
    <property type="match status" value="1"/>
</dbReference>
<name>A0A8K0RXX0_9HYPO</name>
<comment type="cofactor">
    <cofactor evidence="1 10">
        <name>Zn(2+)</name>
        <dbReference type="ChEBI" id="CHEBI:29105"/>
    </cofactor>
</comment>
<dbReference type="InterPro" id="IPR002328">
    <property type="entry name" value="ADH_Zn_CS"/>
</dbReference>
<keyword evidence="6 10" id="KW-0862">Zinc</keyword>
<keyword evidence="5 9" id="KW-0863">Zinc-finger</keyword>
<dbReference type="Gene3D" id="3.30.160.60">
    <property type="entry name" value="Classic Zinc Finger"/>
    <property type="match status" value="1"/>
</dbReference>
<dbReference type="GO" id="GO:0016491">
    <property type="term" value="F:oxidoreductase activity"/>
    <property type="evidence" value="ECO:0007669"/>
    <property type="project" value="UniProtKB-KW"/>
</dbReference>